<reference evidence="2" key="1">
    <citation type="submission" date="2021-01" db="EMBL/GenBank/DDBJ databases">
        <title>Chromosome-level genome assembly of a human fungal pathogen reveals clustering of transcriptionally co-regulated genes.</title>
        <authorList>
            <person name="Voorhies M."/>
            <person name="Cohen S."/>
            <person name="Shea T.P."/>
            <person name="Petrus S."/>
            <person name="Munoz J.F."/>
            <person name="Poplawski S."/>
            <person name="Goldman W.E."/>
            <person name="Michael T."/>
            <person name="Cuomo C.A."/>
            <person name="Sil A."/>
            <person name="Beyhan S."/>
        </authorList>
    </citation>
    <scope>NUCLEOTIDE SEQUENCE</scope>
    <source>
        <strain evidence="2">H88</strain>
    </source>
</reference>
<feature type="transmembrane region" description="Helical" evidence="1">
    <location>
        <begin position="59"/>
        <end position="88"/>
    </location>
</feature>
<keyword evidence="1" id="KW-0472">Membrane</keyword>
<name>A0A8A1LPA8_AJEC8</name>
<accession>A0A8A1LPA8</accession>
<keyword evidence="1" id="KW-1133">Transmembrane helix</keyword>
<proteinExistence type="predicted"/>
<dbReference type="Proteomes" id="UP000663419">
    <property type="component" value="Chromosome 3"/>
</dbReference>
<protein>
    <submittedName>
        <fullName evidence="2">Uncharacterized protein</fullName>
    </submittedName>
</protein>
<gene>
    <name evidence="2" type="ORF">I7I53_01130</name>
</gene>
<organism evidence="2 3">
    <name type="scientific">Ajellomyces capsulatus (strain H88)</name>
    <name type="common">Darling's disease fungus</name>
    <name type="synonym">Histoplasma capsulatum</name>
    <dbReference type="NCBI Taxonomy" id="544711"/>
    <lineage>
        <taxon>Eukaryota</taxon>
        <taxon>Fungi</taxon>
        <taxon>Dikarya</taxon>
        <taxon>Ascomycota</taxon>
        <taxon>Pezizomycotina</taxon>
        <taxon>Eurotiomycetes</taxon>
        <taxon>Eurotiomycetidae</taxon>
        <taxon>Onygenales</taxon>
        <taxon>Ajellomycetaceae</taxon>
        <taxon>Histoplasma</taxon>
    </lineage>
</organism>
<keyword evidence="1" id="KW-0812">Transmembrane</keyword>
<dbReference type="AlphaFoldDB" id="A0A8A1LPA8"/>
<sequence length="105" mass="12327">MTKFQFLTASFFELLFFCIYSTRPFSFYCFPHCLAAPSHLPPFFFLHYIYCPSLFLGPIQIQIQILCLSFSLLPVIFLFACLFVCLFIQFLTKENISSVWPVILK</sequence>
<evidence type="ECO:0000256" key="1">
    <source>
        <dbReference type="SAM" id="Phobius"/>
    </source>
</evidence>
<evidence type="ECO:0000313" key="2">
    <source>
        <dbReference type="EMBL" id="QSS53767.1"/>
    </source>
</evidence>
<dbReference type="EMBL" id="CP069104">
    <property type="protein sequence ID" value="QSS53767.1"/>
    <property type="molecule type" value="Genomic_DNA"/>
</dbReference>
<dbReference type="VEuPathDB" id="FungiDB:I7I53_01130"/>
<evidence type="ECO:0000313" key="3">
    <source>
        <dbReference type="Proteomes" id="UP000663419"/>
    </source>
</evidence>